<proteinExistence type="predicted"/>
<name>A0A4S4BTQ0_9BACL</name>
<dbReference type="Proteomes" id="UP000310636">
    <property type="component" value="Unassembled WGS sequence"/>
</dbReference>
<dbReference type="AlphaFoldDB" id="A0A4S4BTQ0"/>
<feature type="transmembrane region" description="Helical" evidence="1">
    <location>
        <begin position="66"/>
        <end position="86"/>
    </location>
</feature>
<comment type="caution">
    <text evidence="2">The sequence shown here is derived from an EMBL/GenBank/DDBJ whole genome shotgun (WGS) entry which is preliminary data.</text>
</comment>
<keyword evidence="1" id="KW-0812">Transmembrane</keyword>
<keyword evidence="1" id="KW-1133">Transmembrane helix</keyword>
<feature type="transmembrane region" description="Helical" evidence="1">
    <location>
        <begin position="20"/>
        <end position="45"/>
    </location>
</feature>
<gene>
    <name evidence="2" type="ORF">E6C55_13950</name>
</gene>
<dbReference type="EMBL" id="SSOB01000016">
    <property type="protein sequence ID" value="THF78471.1"/>
    <property type="molecule type" value="Genomic_DNA"/>
</dbReference>
<reference evidence="2 3" key="1">
    <citation type="submission" date="2019-04" db="EMBL/GenBank/DDBJ databases">
        <title>Cohnella sp. nov. isolated from preserved vegetables.</title>
        <authorList>
            <person name="Lin S.-Y."/>
            <person name="Hung M.-H."/>
            <person name="Young C.-C."/>
        </authorList>
    </citation>
    <scope>NUCLEOTIDE SEQUENCE [LARGE SCALE GENOMIC DNA]</scope>
    <source>
        <strain evidence="2 3">CC-MHH1044</strain>
    </source>
</reference>
<keyword evidence="3" id="KW-1185">Reference proteome</keyword>
<dbReference type="InterPro" id="IPR020144">
    <property type="entry name" value="SpoVAB"/>
</dbReference>
<dbReference type="OrthoDB" id="9790504at2"/>
<evidence type="ECO:0000313" key="2">
    <source>
        <dbReference type="EMBL" id="THF78471.1"/>
    </source>
</evidence>
<feature type="transmembrane region" description="Helical" evidence="1">
    <location>
        <begin position="92"/>
        <end position="117"/>
    </location>
</feature>
<keyword evidence="1" id="KW-0472">Membrane</keyword>
<accession>A0A4S4BTQ0</accession>
<organism evidence="2 3">
    <name type="scientific">Cohnella fermenti</name>
    <dbReference type="NCBI Taxonomy" id="2565925"/>
    <lineage>
        <taxon>Bacteria</taxon>
        <taxon>Bacillati</taxon>
        <taxon>Bacillota</taxon>
        <taxon>Bacilli</taxon>
        <taxon>Bacillales</taxon>
        <taxon>Paenibacillaceae</taxon>
        <taxon>Cohnella</taxon>
    </lineage>
</organism>
<feature type="transmembrane region" description="Helical" evidence="1">
    <location>
        <begin position="129"/>
        <end position="152"/>
    </location>
</feature>
<sequence>MPQEAGAGAGRSDMMGAVGLTLVVLVALAGGFAVGSAFIALLIVLDLIPRLVQITRAHRRSEVFESALLAGAVYWCCADFFGWTFALPKAVLLVPAVLQGVFVGMMSAALTEVLNVIPILTKQLGLKRYLFALLIALVLGKTTGSLVDWLILQPR</sequence>
<protein>
    <submittedName>
        <fullName evidence="2">Stage V sporulation protein AB</fullName>
    </submittedName>
</protein>
<dbReference type="Pfam" id="PF13782">
    <property type="entry name" value="SpoVAB"/>
    <property type="match status" value="1"/>
</dbReference>
<evidence type="ECO:0000313" key="3">
    <source>
        <dbReference type="Proteomes" id="UP000310636"/>
    </source>
</evidence>
<evidence type="ECO:0000256" key="1">
    <source>
        <dbReference type="SAM" id="Phobius"/>
    </source>
</evidence>